<keyword evidence="1" id="KW-0175">Coiled coil</keyword>
<protein>
    <recommendedName>
        <fullName evidence="6">Transmembrane protein</fullName>
    </recommendedName>
</protein>
<proteinExistence type="predicted"/>
<keyword evidence="3" id="KW-0472">Membrane</keyword>
<dbReference type="EMBL" id="VDMD01000013">
    <property type="protein sequence ID" value="TRM62331.1"/>
    <property type="molecule type" value="Genomic_DNA"/>
</dbReference>
<accession>A0A550CC03</accession>
<name>A0A550CC03_9AGAR</name>
<evidence type="ECO:0000313" key="5">
    <source>
        <dbReference type="Proteomes" id="UP000320762"/>
    </source>
</evidence>
<organism evidence="4 5">
    <name type="scientific">Schizophyllum amplum</name>
    <dbReference type="NCBI Taxonomy" id="97359"/>
    <lineage>
        <taxon>Eukaryota</taxon>
        <taxon>Fungi</taxon>
        <taxon>Dikarya</taxon>
        <taxon>Basidiomycota</taxon>
        <taxon>Agaricomycotina</taxon>
        <taxon>Agaricomycetes</taxon>
        <taxon>Agaricomycetidae</taxon>
        <taxon>Agaricales</taxon>
        <taxon>Schizophyllaceae</taxon>
        <taxon>Schizophyllum</taxon>
    </lineage>
</organism>
<dbReference type="OrthoDB" id="4179406at2759"/>
<feature type="compositionally biased region" description="Low complexity" evidence="2">
    <location>
        <begin position="45"/>
        <end position="58"/>
    </location>
</feature>
<feature type="region of interest" description="Disordered" evidence="2">
    <location>
        <begin position="1"/>
        <end position="98"/>
    </location>
</feature>
<evidence type="ECO:0000256" key="2">
    <source>
        <dbReference type="SAM" id="MobiDB-lite"/>
    </source>
</evidence>
<keyword evidence="5" id="KW-1185">Reference proteome</keyword>
<evidence type="ECO:0000256" key="3">
    <source>
        <dbReference type="SAM" id="Phobius"/>
    </source>
</evidence>
<evidence type="ECO:0000256" key="1">
    <source>
        <dbReference type="SAM" id="Coils"/>
    </source>
</evidence>
<dbReference type="STRING" id="97359.A0A550CC03"/>
<dbReference type="AlphaFoldDB" id="A0A550CC03"/>
<keyword evidence="3" id="KW-1133">Transmembrane helix</keyword>
<gene>
    <name evidence="4" type="ORF">BD626DRAFT_631048</name>
</gene>
<reference evidence="4 5" key="1">
    <citation type="journal article" date="2019" name="New Phytol.">
        <title>Comparative genomics reveals unique wood-decay strategies and fruiting body development in the Schizophyllaceae.</title>
        <authorList>
            <person name="Almasi E."/>
            <person name="Sahu N."/>
            <person name="Krizsan K."/>
            <person name="Balint B."/>
            <person name="Kovacs G.M."/>
            <person name="Kiss B."/>
            <person name="Cseklye J."/>
            <person name="Drula E."/>
            <person name="Henrissat B."/>
            <person name="Nagy I."/>
            <person name="Chovatia M."/>
            <person name="Adam C."/>
            <person name="LaButti K."/>
            <person name="Lipzen A."/>
            <person name="Riley R."/>
            <person name="Grigoriev I.V."/>
            <person name="Nagy L.G."/>
        </authorList>
    </citation>
    <scope>NUCLEOTIDE SEQUENCE [LARGE SCALE GENOMIC DNA]</scope>
    <source>
        <strain evidence="4 5">NL-1724</strain>
    </source>
</reference>
<comment type="caution">
    <text evidence="4">The sequence shown here is derived from an EMBL/GenBank/DDBJ whole genome shotgun (WGS) entry which is preliminary data.</text>
</comment>
<feature type="transmembrane region" description="Helical" evidence="3">
    <location>
        <begin position="137"/>
        <end position="157"/>
    </location>
</feature>
<feature type="compositionally biased region" description="Polar residues" evidence="2">
    <location>
        <begin position="66"/>
        <end position="77"/>
    </location>
</feature>
<sequence>MVRIHAYDSENATLHRGTRNEERGSSLRYYPEEDEWEDVSEPHNPVARPSSPALSSASPRKRRVQSRNIQVASSTVRRTVKKGKTSKGPSDTENAKERPALVTRDEFVESAIHASRYTVRYTIEVVGRAIHLMRYPLALLLFTYLLAFVFSRIKAAFSPLCILPGISSTPLCYSPPLSDGPKVPQVGNFPEMMQTQSKFEQLLEDTAGGASLSLEMKKAEIATRDLTTLVRISSLKSKDSVGSVLTDIVSEAKKTGRGLHRLGSKVIRAVDEVIAANNAALQTIEAAQDRASSFSFGDLVLWTPKRDVGEIVRVTFTQAMEVQSQAMSNLLVELSARLADLDRMEELLDFLHEIVAREDKTITTEKDELLAQLWTILGGNRNELRDQNDHLQLLKALGAYRKEARAQVVGAMHTLQSMEAEMEDLRDRVSTPNLAAVAGLDIPVRVHIDSIRDSLVRLKDRRIKAREQEEEAVKRVLGSDD</sequence>
<dbReference type="Proteomes" id="UP000320762">
    <property type="component" value="Unassembled WGS sequence"/>
</dbReference>
<evidence type="ECO:0000313" key="4">
    <source>
        <dbReference type="EMBL" id="TRM62331.1"/>
    </source>
</evidence>
<keyword evidence="3" id="KW-0812">Transmembrane</keyword>
<feature type="coiled-coil region" evidence="1">
    <location>
        <begin position="401"/>
        <end position="475"/>
    </location>
</feature>
<evidence type="ECO:0008006" key="6">
    <source>
        <dbReference type="Google" id="ProtNLM"/>
    </source>
</evidence>